<dbReference type="AlphaFoldDB" id="A0A644Y9R9"/>
<name>A0A644Y9R9_9ZZZZ</name>
<protein>
    <recommendedName>
        <fullName evidence="2">Toxin</fullName>
    </recommendedName>
</protein>
<dbReference type="EMBL" id="VSSQ01003899">
    <property type="protein sequence ID" value="MPM22854.1"/>
    <property type="molecule type" value="Genomic_DNA"/>
</dbReference>
<evidence type="ECO:0000313" key="1">
    <source>
        <dbReference type="EMBL" id="MPM22854.1"/>
    </source>
</evidence>
<accession>A0A644Y9R9</accession>
<organism evidence="1">
    <name type="scientific">bioreactor metagenome</name>
    <dbReference type="NCBI Taxonomy" id="1076179"/>
    <lineage>
        <taxon>unclassified sequences</taxon>
        <taxon>metagenomes</taxon>
        <taxon>ecological metagenomes</taxon>
    </lineage>
</organism>
<proteinExistence type="predicted"/>
<evidence type="ECO:0008006" key="2">
    <source>
        <dbReference type="Google" id="ProtNLM"/>
    </source>
</evidence>
<reference evidence="1" key="1">
    <citation type="submission" date="2019-08" db="EMBL/GenBank/DDBJ databases">
        <authorList>
            <person name="Kucharzyk K."/>
            <person name="Murdoch R.W."/>
            <person name="Higgins S."/>
            <person name="Loffler F."/>
        </authorList>
    </citation>
    <scope>NUCLEOTIDE SEQUENCE</scope>
</reference>
<sequence length="100" mass="12133">MDVRRAITARDFENHERSWRFLETLTWFGWMHQDAYDAIECLGFADYREGPEDDENDVNGDKYWIFKIKVKGDLIYIKLKIRYKLDNKLIIKSFHVDNLK</sequence>
<comment type="caution">
    <text evidence="1">The sequence shown here is derived from an EMBL/GenBank/DDBJ whole genome shotgun (WGS) entry which is preliminary data.</text>
</comment>
<gene>
    <name evidence="1" type="ORF">SDC9_69313</name>
</gene>